<evidence type="ECO:0000256" key="5">
    <source>
        <dbReference type="ARBA" id="ARBA00022989"/>
    </source>
</evidence>
<feature type="transmembrane region" description="Helical" evidence="7">
    <location>
        <begin position="244"/>
        <end position="263"/>
    </location>
</feature>
<dbReference type="PROSITE" id="PS00216">
    <property type="entry name" value="SUGAR_TRANSPORT_1"/>
    <property type="match status" value="1"/>
</dbReference>
<feature type="transmembrane region" description="Helical" evidence="7">
    <location>
        <begin position="41"/>
        <end position="60"/>
    </location>
</feature>
<evidence type="ECO:0000256" key="6">
    <source>
        <dbReference type="ARBA" id="ARBA00023136"/>
    </source>
</evidence>
<keyword evidence="4 7" id="KW-0812">Transmembrane</keyword>
<evidence type="ECO:0000256" key="7">
    <source>
        <dbReference type="SAM" id="Phobius"/>
    </source>
</evidence>
<dbReference type="GO" id="GO:0016020">
    <property type="term" value="C:membrane"/>
    <property type="evidence" value="ECO:0007669"/>
    <property type="project" value="UniProtKB-SubCell"/>
</dbReference>
<sequence length="398" mass="43936">MSKKFIILFIVFVDVLGIGIVIPVLPFFVESFSNSPSTVTSLFAIFSLCAFFSAPVLGALSDSYGRRPILLISIFSTAIGWLVFASAQSLVMLFLGRIIDGLAAGNLSTAQSYMADVSTNNKERTSNFGLIGVIFGLGFIIGPAIGGILGHIDHRLPFWFVGILALINLFLAYLYLPETKILHTRTTWKMNKINPFPPIKRAFTNTKLRPGFTAWFLFGVAVAIQQSVFALYTAKIFGFQEAVVGSMMTLVGVILIINQGFLLRKFWLKYFSEPKLEILMLTGLMIGFLLMATSLLVFFVLGLILAAFGQSVLRAVMTSQLASDEKSRGEILGMMTSIMSLSMIVGPFTSGWLFEINTHLSFLFAAIVLLIALLVLYTHRRYLKIHRHFAGVNPPVNL</sequence>
<dbReference type="Proteomes" id="UP000177418">
    <property type="component" value="Unassembled WGS sequence"/>
</dbReference>
<evidence type="ECO:0000256" key="2">
    <source>
        <dbReference type="ARBA" id="ARBA00007520"/>
    </source>
</evidence>
<comment type="subcellular location">
    <subcellularLocation>
        <location evidence="1">Membrane</location>
        <topology evidence="1">Multi-pass membrane protein</topology>
    </subcellularLocation>
</comment>
<feature type="transmembrane region" description="Helical" evidence="7">
    <location>
        <begin position="360"/>
        <end position="378"/>
    </location>
</feature>
<evidence type="ECO:0000256" key="3">
    <source>
        <dbReference type="ARBA" id="ARBA00022448"/>
    </source>
</evidence>
<reference evidence="9 10" key="1">
    <citation type="journal article" date="2016" name="Nat. Commun.">
        <title>Thousands of microbial genomes shed light on interconnected biogeochemical processes in an aquifer system.</title>
        <authorList>
            <person name="Anantharaman K."/>
            <person name="Brown C.T."/>
            <person name="Hug L.A."/>
            <person name="Sharon I."/>
            <person name="Castelle C.J."/>
            <person name="Probst A.J."/>
            <person name="Thomas B.C."/>
            <person name="Singh A."/>
            <person name="Wilkins M.J."/>
            <person name="Karaoz U."/>
            <person name="Brodie E.L."/>
            <person name="Williams K.H."/>
            <person name="Hubbard S.S."/>
            <person name="Banfield J.F."/>
        </authorList>
    </citation>
    <scope>NUCLEOTIDE SEQUENCE [LARGE SCALE GENOMIC DNA]</scope>
</reference>
<feature type="transmembrane region" description="Helical" evidence="7">
    <location>
        <begin position="7"/>
        <end position="29"/>
    </location>
</feature>
<dbReference type="InterPro" id="IPR020846">
    <property type="entry name" value="MFS_dom"/>
</dbReference>
<dbReference type="Pfam" id="PF07690">
    <property type="entry name" value="MFS_1"/>
    <property type="match status" value="2"/>
</dbReference>
<feature type="domain" description="Major facilitator superfamily (MFS) profile" evidence="8">
    <location>
        <begin position="3"/>
        <end position="384"/>
    </location>
</feature>
<evidence type="ECO:0000259" key="8">
    <source>
        <dbReference type="PROSITE" id="PS50850"/>
    </source>
</evidence>
<evidence type="ECO:0000256" key="4">
    <source>
        <dbReference type="ARBA" id="ARBA00022692"/>
    </source>
</evidence>
<comment type="similarity">
    <text evidence="2">Belongs to the major facilitator superfamily. TCR/Tet family.</text>
</comment>
<evidence type="ECO:0000313" key="10">
    <source>
        <dbReference type="Proteomes" id="UP000177418"/>
    </source>
</evidence>
<organism evidence="9 10">
    <name type="scientific">Candidatus Roizmanbacteria bacterium RIFCSPLOWO2_02_FULL_36_11</name>
    <dbReference type="NCBI Taxonomy" id="1802071"/>
    <lineage>
        <taxon>Bacteria</taxon>
        <taxon>Candidatus Roizmaniibacteriota</taxon>
    </lineage>
</organism>
<name>A0A1F7JHL9_9BACT</name>
<feature type="transmembrane region" description="Helical" evidence="7">
    <location>
        <begin position="212"/>
        <end position="232"/>
    </location>
</feature>
<dbReference type="AlphaFoldDB" id="A0A1F7JHL9"/>
<feature type="transmembrane region" description="Helical" evidence="7">
    <location>
        <begin position="283"/>
        <end position="308"/>
    </location>
</feature>
<dbReference type="PANTHER" id="PTHR23504:SF15">
    <property type="entry name" value="MAJOR FACILITATOR SUPERFAMILY (MFS) PROFILE DOMAIN-CONTAINING PROTEIN"/>
    <property type="match status" value="1"/>
</dbReference>
<comment type="caution">
    <text evidence="9">The sequence shown here is derived from an EMBL/GenBank/DDBJ whole genome shotgun (WGS) entry which is preliminary data.</text>
</comment>
<dbReference type="GO" id="GO:0022857">
    <property type="term" value="F:transmembrane transporter activity"/>
    <property type="evidence" value="ECO:0007669"/>
    <property type="project" value="InterPro"/>
</dbReference>
<evidence type="ECO:0000313" key="9">
    <source>
        <dbReference type="EMBL" id="OGK55089.1"/>
    </source>
</evidence>
<evidence type="ECO:0000256" key="1">
    <source>
        <dbReference type="ARBA" id="ARBA00004141"/>
    </source>
</evidence>
<protein>
    <recommendedName>
        <fullName evidence="8">Major facilitator superfamily (MFS) profile domain-containing protein</fullName>
    </recommendedName>
</protein>
<dbReference type="SUPFAM" id="SSF103473">
    <property type="entry name" value="MFS general substrate transporter"/>
    <property type="match status" value="1"/>
</dbReference>
<keyword evidence="3" id="KW-0813">Transport</keyword>
<dbReference type="PROSITE" id="PS50850">
    <property type="entry name" value="MFS"/>
    <property type="match status" value="1"/>
</dbReference>
<dbReference type="InterPro" id="IPR001958">
    <property type="entry name" value="Tet-R_TetA/multi-R_MdtG-like"/>
</dbReference>
<proteinExistence type="inferred from homology"/>
<dbReference type="InterPro" id="IPR011701">
    <property type="entry name" value="MFS"/>
</dbReference>
<feature type="transmembrane region" description="Helical" evidence="7">
    <location>
        <begin position="128"/>
        <end position="149"/>
    </location>
</feature>
<dbReference type="InterPro" id="IPR036259">
    <property type="entry name" value="MFS_trans_sf"/>
</dbReference>
<feature type="transmembrane region" description="Helical" evidence="7">
    <location>
        <begin position="329"/>
        <end position="354"/>
    </location>
</feature>
<keyword evidence="5 7" id="KW-1133">Transmembrane helix</keyword>
<accession>A0A1F7JHL9</accession>
<dbReference type="Gene3D" id="1.20.1250.20">
    <property type="entry name" value="MFS general substrate transporter like domains"/>
    <property type="match status" value="1"/>
</dbReference>
<feature type="transmembrane region" description="Helical" evidence="7">
    <location>
        <begin position="69"/>
        <end position="95"/>
    </location>
</feature>
<dbReference type="InterPro" id="IPR005829">
    <property type="entry name" value="Sugar_transporter_CS"/>
</dbReference>
<dbReference type="EMBL" id="MGAV01000011">
    <property type="protein sequence ID" value="OGK55089.1"/>
    <property type="molecule type" value="Genomic_DNA"/>
</dbReference>
<keyword evidence="6 7" id="KW-0472">Membrane</keyword>
<feature type="transmembrane region" description="Helical" evidence="7">
    <location>
        <begin position="156"/>
        <end position="176"/>
    </location>
</feature>
<gene>
    <name evidence="9" type="ORF">A3H78_03845</name>
</gene>
<dbReference type="PRINTS" id="PR01035">
    <property type="entry name" value="TCRTETA"/>
</dbReference>
<dbReference type="PANTHER" id="PTHR23504">
    <property type="entry name" value="MAJOR FACILITATOR SUPERFAMILY DOMAIN-CONTAINING PROTEIN 10"/>
    <property type="match status" value="1"/>
</dbReference>